<feature type="domain" description="Thioester reductase (TE)" evidence="3">
    <location>
        <begin position="2"/>
        <end position="221"/>
    </location>
</feature>
<dbReference type="EMBL" id="KV013608">
    <property type="protein sequence ID" value="KZV23403.1"/>
    <property type="molecule type" value="Genomic_DNA"/>
</dbReference>
<evidence type="ECO:0000256" key="1">
    <source>
        <dbReference type="RuleBase" id="RU363097"/>
    </source>
</evidence>
<sequence>MDNDSVNTVMKEVHVIIESAACTNLNDRYDLLIDSNAIAPQRLMRFGKSCKNLKLFAHISTAYVSGKREGLVLEEPLTMGENMRKVEDENGPCPFPRLDLSDELLLLMRSGAFSQDQNIDVKYLKKLALERAESYGWNDPYQMTKAMGEMVIHEIRGEVPTVIIRPSIIESCYQDPFPGWIQGNRVADPLILSFGKGQFPAYMGDPQVTVDMIPVDLVVNTTIAAIAKHGISEKPELNVYHAASGDRNPLKLDDFFEIIYEYFSTSKCEKVNRIRRIKFFNNFNELSEYTKHEIWERHQLSNSTLGTDEKRAQKQCKAKVAYAEQLCKIYGFIGFMKARFHTGNTQKLLQEMSEEELLSFEIDSTLEELTNLSRTEPPRRRDRNKSNHEENGRRRKAASGGREVEVERGAASARSRV</sequence>
<evidence type="ECO:0000256" key="2">
    <source>
        <dbReference type="SAM" id="MobiDB-lite"/>
    </source>
</evidence>
<dbReference type="GO" id="GO:0080019">
    <property type="term" value="F:alcohol-forming very long-chain fatty acyl-CoA reductase activity"/>
    <property type="evidence" value="ECO:0007669"/>
    <property type="project" value="InterPro"/>
</dbReference>
<protein>
    <recommendedName>
        <fullName evidence="1">Fatty acyl-CoA reductase</fullName>
        <ecNumber evidence="1">1.2.1.84</ecNumber>
    </recommendedName>
</protein>
<feature type="compositionally biased region" description="Basic and acidic residues" evidence="2">
    <location>
        <begin position="376"/>
        <end position="392"/>
    </location>
</feature>
<dbReference type="GO" id="GO:0102965">
    <property type="term" value="F:alcohol-forming long-chain fatty acyl-CoA reductase activity"/>
    <property type="evidence" value="ECO:0007669"/>
    <property type="project" value="UniProtKB-EC"/>
</dbReference>
<organism evidence="4 5">
    <name type="scientific">Dorcoceras hygrometricum</name>
    <dbReference type="NCBI Taxonomy" id="472368"/>
    <lineage>
        <taxon>Eukaryota</taxon>
        <taxon>Viridiplantae</taxon>
        <taxon>Streptophyta</taxon>
        <taxon>Embryophyta</taxon>
        <taxon>Tracheophyta</taxon>
        <taxon>Spermatophyta</taxon>
        <taxon>Magnoliopsida</taxon>
        <taxon>eudicotyledons</taxon>
        <taxon>Gunneridae</taxon>
        <taxon>Pentapetalae</taxon>
        <taxon>asterids</taxon>
        <taxon>lamiids</taxon>
        <taxon>Lamiales</taxon>
        <taxon>Gesneriaceae</taxon>
        <taxon>Didymocarpoideae</taxon>
        <taxon>Trichosporeae</taxon>
        <taxon>Loxocarpinae</taxon>
        <taxon>Dorcoceras</taxon>
    </lineage>
</organism>
<dbReference type="Proteomes" id="UP000250235">
    <property type="component" value="Unassembled WGS sequence"/>
</dbReference>
<keyword evidence="1" id="KW-0444">Lipid biosynthesis</keyword>
<evidence type="ECO:0000259" key="3">
    <source>
        <dbReference type="Pfam" id="PF07993"/>
    </source>
</evidence>
<dbReference type="EC" id="1.2.1.84" evidence="1"/>
<accession>A0A2Z7ANS7</accession>
<dbReference type="SUPFAM" id="SSF51735">
    <property type="entry name" value="NAD(P)-binding Rossmann-fold domains"/>
    <property type="match status" value="1"/>
</dbReference>
<dbReference type="GO" id="GO:0010345">
    <property type="term" value="P:suberin biosynthetic process"/>
    <property type="evidence" value="ECO:0007669"/>
    <property type="project" value="TreeGrafter"/>
</dbReference>
<feature type="region of interest" description="Disordered" evidence="2">
    <location>
        <begin position="370"/>
        <end position="417"/>
    </location>
</feature>
<comment type="catalytic activity">
    <reaction evidence="1">
        <text>a long-chain fatty acyl-CoA + 2 NADPH + 2 H(+) = a long-chain primary fatty alcohol + 2 NADP(+) + CoA</text>
        <dbReference type="Rhea" id="RHEA:52716"/>
        <dbReference type="ChEBI" id="CHEBI:15378"/>
        <dbReference type="ChEBI" id="CHEBI:57287"/>
        <dbReference type="ChEBI" id="CHEBI:57783"/>
        <dbReference type="ChEBI" id="CHEBI:58349"/>
        <dbReference type="ChEBI" id="CHEBI:77396"/>
        <dbReference type="ChEBI" id="CHEBI:83139"/>
        <dbReference type="EC" id="1.2.1.84"/>
    </reaction>
</comment>
<keyword evidence="1" id="KW-0521">NADP</keyword>
<dbReference type="Gene3D" id="3.40.50.720">
    <property type="entry name" value="NAD(P)-binding Rossmann-like Domain"/>
    <property type="match status" value="1"/>
</dbReference>
<dbReference type="PANTHER" id="PTHR11011">
    <property type="entry name" value="MALE STERILITY PROTEIN 2-RELATED"/>
    <property type="match status" value="1"/>
</dbReference>
<dbReference type="GO" id="GO:0035336">
    <property type="term" value="P:long-chain fatty-acyl-CoA metabolic process"/>
    <property type="evidence" value="ECO:0007669"/>
    <property type="project" value="TreeGrafter"/>
</dbReference>
<gene>
    <name evidence="4" type="ORF">F511_17363</name>
</gene>
<dbReference type="Pfam" id="PF07993">
    <property type="entry name" value="NAD_binding_4"/>
    <property type="match status" value="1"/>
</dbReference>
<comment type="similarity">
    <text evidence="1">Belongs to the fatty acyl-CoA reductase family.</text>
</comment>
<dbReference type="AlphaFoldDB" id="A0A2Z7ANS7"/>
<keyword evidence="5" id="KW-1185">Reference proteome</keyword>
<dbReference type="OrthoDB" id="429813at2759"/>
<dbReference type="PANTHER" id="PTHR11011:SF45">
    <property type="entry name" value="FATTY ACYL-COA REDUCTASE CG8306-RELATED"/>
    <property type="match status" value="1"/>
</dbReference>
<keyword evidence="1" id="KW-0560">Oxidoreductase</keyword>
<dbReference type="InterPro" id="IPR013120">
    <property type="entry name" value="FAR_NAD-bd"/>
</dbReference>
<dbReference type="InterPro" id="IPR036291">
    <property type="entry name" value="NAD(P)-bd_dom_sf"/>
</dbReference>
<keyword evidence="1" id="KW-0443">Lipid metabolism</keyword>
<evidence type="ECO:0000313" key="5">
    <source>
        <dbReference type="Proteomes" id="UP000250235"/>
    </source>
</evidence>
<dbReference type="InterPro" id="IPR026055">
    <property type="entry name" value="FAR"/>
</dbReference>
<name>A0A2Z7ANS7_9LAMI</name>
<reference evidence="4 5" key="1">
    <citation type="journal article" date="2015" name="Proc. Natl. Acad. Sci. U.S.A.">
        <title>The resurrection genome of Boea hygrometrica: A blueprint for survival of dehydration.</title>
        <authorList>
            <person name="Xiao L."/>
            <person name="Yang G."/>
            <person name="Zhang L."/>
            <person name="Yang X."/>
            <person name="Zhao S."/>
            <person name="Ji Z."/>
            <person name="Zhou Q."/>
            <person name="Hu M."/>
            <person name="Wang Y."/>
            <person name="Chen M."/>
            <person name="Xu Y."/>
            <person name="Jin H."/>
            <person name="Xiao X."/>
            <person name="Hu G."/>
            <person name="Bao F."/>
            <person name="Hu Y."/>
            <person name="Wan P."/>
            <person name="Li L."/>
            <person name="Deng X."/>
            <person name="Kuang T."/>
            <person name="Xiang C."/>
            <person name="Zhu J.K."/>
            <person name="Oliver M.J."/>
            <person name="He Y."/>
        </authorList>
    </citation>
    <scope>NUCLEOTIDE SEQUENCE [LARGE SCALE GENOMIC DNA]</scope>
    <source>
        <strain evidence="5">cv. XS01</strain>
    </source>
</reference>
<comment type="function">
    <text evidence="1">Catalyzes the reduction of fatty acyl-CoA to fatty alcohols.</text>
</comment>
<proteinExistence type="inferred from homology"/>
<evidence type="ECO:0000313" key="4">
    <source>
        <dbReference type="EMBL" id="KZV23403.1"/>
    </source>
</evidence>